<evidence type="ECO:0000256" key="3">
    <source>
        <dbReference type="ARBA" id="ARBA00022490"/>
    </source>
</evidence>
<name>A0A6B0RKG3_9CETA</name>
<dbReference type="GO" id="GO:0090543">
    <property type="term" value="C:Flemming body"/>
    <property type="evidence" value="ECO:0007669"/>
    <property type="project" value="UniProtKB-SubCell"/>
</dbReference>
<keyword evidence="5" id="KW-0433">Leucine-rich repeat</keyword>
<evidence type="ECO:0000256" key="1">
    <source>
        <dbReference type="ARBA" id="ARBA00004300"/>
    </source>
</evidence>
<dbReference type="FunFam" id="3.80.10.10:FF:000139">
    <property type="entry name" value="centriolin isoform X2"/>
    <property type="match status" value="1"/>
</dbReference>
<evidence type="ECO:0000313" key="18">
    <source>
        <dbReference type="EMBL" id="MXQ88506.1"/>
    </source>
</evidence>
<feature type="region of interest" description="Disordered" evidence="17">
    <location>
        <begin position="1101"/>
        <end position="1144"/>
    </location>
</feature>
<feature type="region of interest" description="Disordered" evidence="17">
    <location>
        <begin position="1897"/>
        <end position="1919"/>
    </location>
</feature>
<keyword evidence="4" id="KW-0597">Phosphoprotein</keyword>
<dbReference type="Gene3D" id="1.10.287.1490">
    <property type="match status" value="1"/>
</dbReference>
<evidence type="ECO:0000256" key="15">
    <source>
        <dbReference type="ARBA" id="ARBA00083251"/>
    </source>
</evidence>
<dbReference type="Pfam" id="PF14580">
    <property type="entry name" value="LRR_9"/>
    <property type="match status" value="1"/>
</dbReference>
<feature type="coiled-coil region" evidence="16">
    <location>
        <begin position="1375"/>
        <end position="1549"/>
    </location>
</feature>
<dbReference type="InterPro" id="IPR050576">
    <property type="entry name" value="Cilia_flagella_integrity"/>
</dbReference>
<dbReference type="GO" id="GO:0051301">
    <property type="term" value="P:cell division"/>
    <property type="evidence" value="ECO:0007669"/>
    <property type="project" value="UniProtKB-KW"/>
</dbReference>
<reference evidence="18" key="1">
    <citation type="submission" date="2019-10" db="EMBL/GenBank/DDBJ databases">
        <title>The sequence and de novo assembly of the wild yak genome.</title>
        <authorList>
            <person name="Liu Y."/>
        </authorList>
    </citation>
    <scope>NUCLEOTIDE SEQUENCE [LARGE SCALE GENOMIC DNA]</scope>
    <source>
        <strain evidence="18">WY2019</strain>
    </source>
</reference>
<feature type="coiled-coil region" evidence="16">
    <location>
        <begin position="1266"/>
        <end position="1351"/>
    </location>
</feature>
<evidence type="ECO:0000256" key="11">
    <source>
        <dbReference type="ARBA" id="ARBA00056031"/>
    </source>
</evidence>
<evidence type="ECO:0000313" key="19">
    <source>
        <dbReference type="Proteomes" id="UP000322234"/>
    </source>
</evidence>
<dbReference type="GO" id="GO:0005737">
    <property type="term" value="C:cytoplasm"/>
    <property type="evidence" value="ECO:0007669"/>
    <property type="project" value="UniProtKB-ARBA"/>
</dbReference>
<feature type="region of interest" description="Disordered" evidence="17">
    <location>
        <begin position="1"/>
        <end position="29"/>
    </location>
</feature>
<dbReference type="PROSITE" id="PS51450">
    <property type="entry name" value="LRR"/>
    <property type="match status" value="4"/>
</dbReference>
<dbReference type="SUPFAM" id="SSF52058">
    <property type="entry name" value="L domain-like"/>
    <property type="match status" value="1"/>
</dbReference>
<evidence type="ECO:0000256" key="5">
    <source>
        <dbReference type="ARBA" id="ARBA00022614"/>
    </source>
</evidence>
<feature type="region of interest" description="Disordered" evidence="17">
    <location>
        <begin position="1159"/>
        <end position="1186"/>
    </location>
</feature>
<keyword evidence="8 16" id="KW-0175">Coiled coil</keyword>
<dbReference type="InterPro" id="IPR003591">
    <property type="entry name" value="Leu-rich_rpt_typical-subtyp"/>
</dbReference>
<evidence type="ECO:0000256" key="17">
    <source>
        <dbReference type="SAM" id="MobiDB-lite"/>
    </source>
</evidence>
<dbReference type="PANTHER" id="PTHR45973">
    <property type="entry name" value="PROTEIN PHOSPHATASE 1 REGULATORY SUBUNIT SDS22-RELATED"/>
    <property type="match status" value="1"/>
</dbReference>
<dbReference type="Gene3D" id="3.80.10.10">
    <property type="entry name" value="Ribonuclease Inhibitor"/>
    <property type="match status" value="2"/>
</dbReference>
<dbReference type="GO" id="GO:0005813">
    <property type="term" value="C:centrosome"/>
    <property type="evidence" value="ECO:0007669"/>
    <property type="project" value="UniProtKB-SubCell"/>
</dbReference>
<evidence type="ECO:0000256" key="9">
    <source>
        <dbReference type="ARBA" id="ARBA00023212"/>
    </source>
</evidence>
<evidence type="ECO:0000256" key="4">
    <source>
        <dbReference type="ARBA" id="ARBA00022553"/>
    </source>
</evidence>
<feature type="compositionally biased region" description="Basic and acidic residues" evidence="17">
    <location>
        <begin position="1162"/>
        <end position="1185"/>
    </location>
</feature>
<dbReference type="FunFam" id="3.80.10.10:FF:000153">
    <property type="entry name" value="centriolin isoform X1"/>
    <property type="match status" value="1"/>
</dbReference>
<keyword evidence="10" id="KW-0131">Cell cycle</keyword>
<feature type="compositionally biased region" description="Basic and acidic residues" evidence="17">
    <location>
        <begin position="1900"/>
        <end position="1913"/>
    </location>
</feature>
<evidence type="ECO:0000256" key="13">
    <source>
        <dbReference type="ARBA" id="ARBA00069005"/>
    </source>
</evidence>
<evidence type="ECO:0000256" key="2">
    <source>
        <dbReference type="ARBA" id="ARBA00004476"/>
    </source>
</evidence>
<keyword evidence="7" id="KW-0677">Repeat</keyword>
<feature type="coiled-coil region" evidence="16">
    <location>
        <begin position="428"/>
        <end position="469"/>
    </location>
</feature>
<feature type="coiled-coil region" evidence="16">
    <location>
        <begin position="976"/>
        <end position="1055"/>
    </location>
</feature>
<feature type="coiled-coil region" evidence="16">
    <location>
        <begin position="494"/>
        <end position="770"/>
    </location>
</feature>
<evidence type="ECO:0000256" key="8">
    <source>
        <dbReference type="ARBA" id="ARBA00023054"/>
    </source>
</evidence>
<evidence type="ECO:0000256" key="14">
    <source>
        <dbReference type="ARBA" id="ARBA00082701"/>
    </source>
</evidence>
<evidence type="ECO:0000256" key="10">
    <source>
        <dbReference type="ARBA" id="ARBA00023306"/>
    </source>
</evidence>
<keyword evidence="19" id="KW-1185">Reference proteome</keyword>
<keyword evidence="3" id="KW-0963">Cytoplasm</keyword>
<organism evidence="18 19">
    <name type="scientific">Bos mutus</name>
    <name type="common">wild yak</name>
    <dbReference type="NCBI Taxonomy" id="72004"/>
    <lineage>
        <taxon>Eukaryota</taxon>
        <taxon>Metazoa</taxon>
        <taxon>Chordata</taxon>
        <taxon>Craniata</taxon>
        <taxon>Vertebrata</taxon>
        <taxon>Euteleostomi</taxon>
        <taxon>Mammalia</taxon>
        <taxon>Eutheria</taxon>
        <taxon>Laurasiatheria</taxon>
        <taxon>Artiodactyla</taxon>
        <taxon>Ruminantia</taxon>
        <taxon>Pecora</taxon>
        <taxon>Bovidae</taxon>
        <taxon>Bovinae</taxon>
        <taxon>Bos</taxon>
    </lineage>
</organism>
<gene>
    <name evidence="18" type="ORF">E5288_WYG006688</name>
</gene>
<feature type="region of interest" description="Disordered" evidence="17">
    <location>
        <begin position="2243"/>
        <end position="2286"/>
    </location>
</feature>
<proteinExistence type="predicted"/>
<dbReference type="EMBL" id="VBQZ03000046">
    <property type="protein sequence ID" value="MXQ88506.1"/>
    <property type="molecule type" value="Genomic_DNA"/>
</dbReference>
<protein>
    <recommendedName>
        <fullName evidence="13">Centriolin</fullName>
    </recommendedName>
    <alternativeName>
        <fullName evidence="15">Centrosomal protein 1</fullName>
    </alternativeName>
    <alternativeName>
        <fullName evidence="14">Centrosomal protein of 110 kDa</fullName>
    </alternativeName>
</protein>
<evidence type="ECO:0000256" key="12">
    <source>
        <dbReference type="ARBA" id="ARBA00063683"/>
    </source>
</evidence>
<feature type="compositionally biased region" description="Low complexity" evidence="17">
    <location>
        <begin position="1"/>
        <end position="23"/>
    </location>
</feature>
<keyword evidence="9" id="KW-0206">Cytoskeleton</keyword>
<comment type="function">
    <text evidence="11">Involved in cell cycle progression and cytokinesis. During the late steps of cytokinesis, anchors exocyst and SNARE complexes at the midbody, thereby allowing secretory vesicle-mediated abscission.</text>
</comment>
<evidence type="ECO:0000256" key="7">
    <source>
        <dbReference type="ARBA" id="ARBA00022737"/>
    </source>
</evidence>
<comment type="subcellular location">
    <subcellularLocation>
        <location evidence="1">Cytoplasm</location>
        <location evidence="1">Cytoskeleton</location>
        <location evidence="1">Microtubule organizing center</location>
        <location evidence="1">Centrosome</location>
    </subcellularLocation>
    <subcellularLocation>
        <location evidence="2">Midbody</location>
        <location evidence="2">Midbody ring</location>
    </subcellularLocation>
</comment>
<dbReference type="SMART" id="SM00365">
    <property type="entry name" value="LRR_SD22"/>
    <property type="match status" value="3"/>
</dbReference>
<dbReference type="InterPro" id="IPR001611">
    <property type="entry name" value="Leu-rich_rpt"/>
</dbReference>
<keyword evidence="6" id="KW-0132">Cell division</keyword>
<sequence>MPSSSHSPSPSSLTSNMRSRSLSPLNGSETLPFHSGRQWYEQVEIMGENTMLLDHHDQKEADSHAGVRYITEALVKKLTKQENLALVKSLNLSLSKDGGKKFKYIENLEKCTKLEILNLSHNLIGKIEKVDKLLKLRELNLSYNKICKIEGIENLHNLQKLNLAGNEIEHIPAWLGKKLKCLRVLNLKANKISSLQDVSKLKPLQDLTSLILAENPVVTLPHYLQFTIFHLRSLESLEGRPVTTQDRQEAFERFSLEEVERLERDLEKKMMETEELKSKQAQFLEEIKNQDKLNRSLKEEAMLQKQSCEELESNLNTKNELLRQKTMELTRACQKQYELEQELAFYKIDAKFEPLNYYPSEYVDVDKAPDESPYIGKSRYKRNMFATESYIVDNAQPVEIKRMEPEEGEQLRNEHVSLKAHMPLDTELEDKENKISTAQARLSELHDEIEKAEQQILRATEEFKQREEAAQLQKISEAEKDFLLKQLSGRIQLLNKLRQEALDLEVQMEKQRGEMAEKQEEIKDLQRVIDSLDSKDPKHCHMKAQKRGKEQQFDIMNKQYKQLESRLDEILSRIAKETEEIKDLEQQLTEGQIAANEALKKDLEGVISGLQEYLGTVKGQAAQAQNECRRLQDEKEALLQRLAEVQQERDQLEIVALDAENMRKELAELESALAEQHEVNASLQQTHGDLSAYEAELEAQLRMRDAEASQLKKELGELARLSQLEQSTLQTELEKEKQALKNALGKAQLSEEKEQENSELRTQLKQLQVGTCWLQIHSDLGRPQMLPSISQTPYNLLLHAGMRLYRTSSPADLLDWILVLMLEGVRTCLLSSQWSPCSRGACEQSPCSRGACEQSPCSRGAWEQSPCSRGAWEQSPCSRGAWEQSPCSRGACILVHCYQMSHLSVFFFLSQKKLEDAKSQAQVLGLDKELKKLKKAVAASDKIATAELTIAKDQLKSLHGTVMKINQERAEDLQEAERFSRKAAQAARDLTRAEAEIELLQNLLREREEQMEKVEAGTQGASSQALEIERWNETMERQRREIARLRDSLDRTGADNRGGIENILEEIAELRCEVSYQNDYISSMADPFKRRGYWYFMPPPSSSKVSSHSSQATKDSGVGLKYAASTPIRKPQQDRREDGAPQAASGYWVYSPIRSGLHKSFSNKDADSGGESREESELDDHDDRPFVPPPGYMMYTVFPDGSPVPQGMALYAPPPPLPNNSRPLSPGTVVYGPPPAGAPIVYGPPPPSFSVPLIPVGVLHCNVPEHHALENEVSRLEDIIQHLKSKKQEQRMRVSKRQSEKEIEELHHNIDELLQEKKGLEHEVEELHRTIQKHQQRKDFIDGNVESLMNELEIEKSLKHHEDIVDEIECIEKTLLKRRAELREADRLLAEAESELSCTTEKTKNAVEKFTDAKRNLLQTEKDAEELERRAQETAVSLVKADQQLRLLQADTKDLEQHRTEQEEILKEINKVVAAKDSDFQCLNTKKEKLTEELQKLQKDIETAVRTEDHHLQVLRESEALLHAKRAELDKLRSQVTGQQQEMAVLDRQLGHKKEELHLLQGSMVQARADLQEALRLGETEVTEKCNHIRELKGLLEELSFQKGELNVQISEKKNQLSLLKQEIEKEEENLQVVLGQMSKHKTELKNILDMLQLENNELQALKLRHEQKMSELEKTQVDVLEEKLELENLQQTALRQKGEMEWQKQVLERDRREAERVTAEARASRLRVEALRKQKEDLEEERDSWERGLAQAGRVLAATEENSKAKQSDLEKLELDIRKLEQELDQLNRSKLSLHRDITAMQQQLQEKREAVNSLQEELADVQDHLNLAKQDLLHTTKRQDVLLGEQTRLQEDLQERRKKLEVCQREEATKRQHLQALQTEVEAKEAELARQDSTFQRLQKERESEEKKLEASRATLQEQQQQLEKEIADQKNALDQVLSQVLGAEERARTLQQEERWGETLEKTLSQTQQQLSEREQQLLEKSAELLALQKEADSMRADFSLLRNQFLTERKKAEKQVASLREALKTQRSQLEKTLLEQKQENSSMQKEMATIEQVAQDNHERARRLMRELSQMQQEYAELKKQMVNQKDLERRQVEISEAMRTLKSEVKDEIRASLKNLNQFLPELPADLEAILERSEHLDGGLESLKENFPFALSEKPSPFEEKLHFSRIHIMDEHWRGEALREKLRHREDRLKAQLRHCMSKQAEVLSKGKRQTEGTLHSLRRQVDALGELVTSTSVESTSSATLSQLESSLAEDSHLGPSQSSFHQVPQGPSPSADSYRH</sequence>
<evidence type="ECO:0000256" key="6">
    <source>
        <dbReference type="ARBA" id="ARBA00022618"/>
    </source>
</evidence>
<dbReference type="SMART" id="SM00369">
    <property type="entry name" value="LRR_TYP"/>
    <property type="match status" value="4"/>
</dbReference>
<accession>A0A6B0RKG3</accession>
<dbReference type="InterPro" id="IPR032675">
    <property type="entry name" value="LRR_dom_sf"/>
</dbReference>
<evidence type="ECO:0000256" key="16">
    <source>
        <dbReference type="SAM" id="Coils"/>
    </source>
</evidence>
<comment type="subunit">
    <text evidence="12">Interacts with HOOK2. Interacts with EXOC6 and SNAPIN. Associates with the exocyst complex.</text>
</comment>
<dbReference type="PANTHER" id="PTHR45973:SF36">
    <property type="entry name" value="CENTRIOLIN"/>
    <property type="match status" value="1"/>
</dbReference>
<comment type="caution">
    <text evidence="18">The sequence shown here is derived from an EMBL/GenBank/DDBJ whole genome shotgun (WGS) entry which is preliminary data.</text>
</comment>
<dbReference type="Proteomes" id="UP000322234">
    <property type="component" value="Unassembled WGS sequence"/>
</dbReference>
<feature type="coiled-coil region" evidence="16">
    <location>
        <begin position="256"/>
        <end position="328"/>
    </location>
</feature>